<dbReference type="Pfam" id="PF02104">
    <property type="entry name" value="SURF1"/>
    <property type="match status" value="1"/>
</dbReference>
<dbReference type="CDD" id="cd06662">
    <property type="entry name" value="SURF1"/>
    <property type="match status" value="1"/>
</dbReference>
<feature type="transmembrane region" description="Helical" evidence="6">
    <location>
        <begin position="7"/>
        <end position="27"/>
    </location>
</feature>
<keyword evidence="3 6" id="KW-0812">Transmembrane</keyword>
<dbReference type="InterPro" id="IPR045214">
    <property type="entry name" value="Surf1/Surf4"/>
</dbReference>
<keyword evidence="4 6" id="KW-1133">Transmembrane helix</keyword>
<feature type="transmembrane region" description="Helical" evidence="6">
    <location>
        <begin position="197"/>
        <end position="218"/>
    </location>
</feature>
<evidence type="ECO:0000256" key="6">
    <source>
        <dbReference type="RuleBase" id="RU363076"/>
    </source>
</evidence>
<evidence type="ECO:0000313" key="8">
    <source>
        <dbReference type="Proteomes" id="UP001239909"/>
    </source>
</evidence>
<name>A0ABQ6LME7_9RHOB</name>
<sequence length="225" mass="23498">MAVNRRAIAPILLGVVGVAVLLGLSAWQVQRLAWKEGLIARLEARLAAAPAALPAAPDPERDAFLRVALEGRLAPGMARVLTTRRPHGPGYRVIAPVETADGRLVLADLGYVPEAEAAGALPAPGTPITLTGALFWAAGDAFTPEPDAGAGLFFSREVAPLAAALGTEPLLVVAERHSLGATPEAERLGVNLPNDHLGYALTWGGLALVWGVMSVLWLRRARRGA</sequence>
<comment type="caution">
    <text evidence="7">The sequence shown here is derived from an EMBL/GenBank/DDBJ whole genome shotgun (WGS) entry which is preliminary data.</text>
</comment>
<dbReference type="PANTHER" id="PTHR23427">
    <property type="entry name" value="SURFEIT LOCUS PROTEIN"/>
    <property type="match status" value="1"/>
</dbReference>
<protein>
    <recommendedName>
        <fullName evidence="6">SURF1-like protein</fullName>
    </recommendedName>
</protein>
<keyword evidence="8" id="KW-1185">Reference proteome</keyword>
<dbReference type="InterPro" id="IPR002994">
    <property type="entry name" value="Surf1/Shy1"/>
</dbReference>
<dbReference type="PANTHER" id="PTHR23427:SF2">
    <property type="entry name" value="SURFEIT LOCUS PROTEIN 1"/>
    <property type="match status" value="1"/>
</dbReference>
<dbReference type="RefSeq" id="WP_285670547.1">
    <property type="nucleotide sequence ID" value="NZ_BSYI01000006.1"/>
</dbReference>
<evidence type="ECO:0000256" key="1">
    <source>
        <dbReference type="ARBA" id="ARBA00004370"/>
    </source>
</evidence>
<evidence type="ECO:0000313" key="7">
    <source>
        <dbReference type="EMBL" id="GMG81824.1"/>
    </source>
</evidence>
<comment type="subcellular location">
    <subcellularLocation>
        <location evidence="6">Cell membrane</location>
        <topology evidence="6">Multi-pass membrane protein</topology>
    </subcellularLocation>
    <subcellularLocation>
        <location evidence="1">Membrane</location>
    </subcellularLocation>
</comment>
<comment type="similarity">
    <text evidence="2 6">Belongs to the SURF1 family.</text>
</comment>
<keyword evidence="5 6" id="KW-0472">Membrane</keyword>
<evidence type="ECO:0000256" key="3">
    <source>
        <dbReference type="ARBA" id="ARBA00022692"/>
    </source>
</evidence>
<dbReference type="PROSITE" id="PS50895">
    <property type="entry name" value="SURF1"/>
    <property type="match status" value="1"/>
</dbReference>
<accession>A0ABQ6LME7</accession>
<proteinExistence type="inferred from homology"/>
<evidence type="ECO:0000256" key="5">
    <source>
        <dbReference type="ARBA" id="ARBA00023136"/>
    </source>
</evidence>
<dbReference type="EMBL" id="BSYI01000006">
    <property type="protein sequence ID" value="GMG81824.1"/>
    <property type="molecule type" value="Genomic_DNA"/>
</dbReference>
<evidence type="ECO:0000256" key="4">
    <source>
        <dbReference type="ARBA" id="ARBA00022989"/>
    </source>
</evidence>
<dbReference type="Proteomes" id="UP001239909">
    <property type="component" value="Unassembled WGS sequence"/>
</dbReference>
<reference evidence="7 8" key="1">
    <citation type="submission" date="2023-04" db="EMBL/GenBank/DDBJ databases">
        <title>Marinoamorphus aggregata gen. nov., sp. Nov., isolate from tissue of brittle star Ophioplocus japonicus.</title>
        <authorList>
            <person name="Kawano K."/>
            <person name="Sawayama S."/>
            <person name="Nakagawa S."/>
        </authorList>
    </citation>
    <scope>NUCLEOTIDE SEQUENCE [LARGE SCALE GENOMIC DNA]</scope>
    <source>
        <strain evidence="7 8">NKW23</strain>
    </source>
</reference>
<keyword evidence="6" id="KW-1003">Cell membrane</keyword>
<evidence type="ECO:0000256" key="2">
    <source>
        <dbReference type="ARBA" id="ARBA00007165"/>
    </source>
</evidence>
<organism evidence="7 8">
    <name type="scientific">Paralimibaculum aggregatum</name>
    <dbReference type="NCBI Taxonomy" id="3036245"/>
    <lineage>
        <taxon>Bacteria</taxon>
        <taxon>Pseudomonadati</taxon>
        <taxon>Pseudomonadota</taxon>
        <taxon>Alphaproteobacteria</taxon>
        <taxon>Rhodobacterales</taxon>
        <taxon>Paracoccaceae</taxon>
        <taxon>Paralimibaculum</taxon>
    </lineage>
</organism>
<gene>
    <name evidence="7" type="ORF">LNKW23_10370</name>
</gene>